<keyword evidence="2" id="KW-0812">Transmembrane</keyword>
<dbReference type="OrthoDB" id="4377297at2"/>
<feature type="region of interest" description="Disordered" evidence="1">
    <location>
        <begin position="282"/>
        <end position="345"/>
    </location>
</feature>
<keyword evidence="2" id="KW-1133">Transmembrane helix</keyword>
<protein>
    <submittedName>
        <fullName evidence="3">Uncharacterized protein</fullName>
    </submittedName>
</protein>
<feature type="compositionally biased region" description="Low complexity" evidence="1">
    <location>
        <begin position="282"/>
        <end position="291"/>
    </location>
</feature>
<feature type="region of interest" description="Disordered" evidence="1">
    <location>
        <begin position="110"/>
        <end position="138"/>
    </location>
</feature>
<dbReference type="AlphaFoldDB" id="A0A1I5CWR9"/>
<feature type="transmembrane region" description="Helical" evidence="2">
    <location>
        <begin position="38"/>
        <end position="61"/>
    </location>
</feature>
<proteinExistence type="predicted"/>
<sequence length="370" mass="36836">MHVRATVRRRTVAALLGGGVTGRDAARAASSPDPRVRWAAAVALGGFGHYAAAAALLGPLWRDPRVGAAVRAHVAITRASHLRQLGGHTAAARLDAAALRLALPSTPGGAACSAAPDDAAPDDAAPDDGGPEAGSGRWGLDIAAATTDALTGLAADALGRFDAATAGVLLGRAGAWCGPPGSRTRVRHGWVRAETALVAGDPGAALAAADEALAGARALGSLRHVLKSRLVRAVAAGVAGEDRASVLAELGTVAADALRTGHLPLHRPALLAAADLAGPVRAPAAGPPLNGAGSGPDAGEQAARTGHPAADQATTPGPGHADAGARHAGASRSDTRSRQTDAECRRHAVLHTVSVLYTRSDGTGRDLLRE</sequence>
<name>A0A1I5CWR9_PSUAM</name>
<dbReference type="EMBL" id="FOUY01000024">
    <property type="protein sequence ID" value="SFN91412.1"/>
    <property type="molecule type" value="Genomic_DNA"/>
</dbReference>
<keyword evidence="4" id="KW-1185">Reference proteome</keyword>
<gene>
    <name evidence="3" type="ORF">SAMN05216207_102456</name>
</gene>
<dbReference type="Proteomes" id="UP000199614">
    <property type="component" value="Unassembled WGS sequence"/>
</dbReference>
<feature type="compositionally biased region" description="Basic and acidic residues" evidence="1">
    <location>
        <begin position="333"/>
        <end position="345"/>
    </location>
</feature>
<feature type="compositionally biased region" description="Acidic residues" evidence="1">
    <location>
        <begin position="119"/>
        <end position="130"/>
    </location>
</feature>
<dbReference type="RefSeq" id="WP_143105471.1">
    <property type="nucleotide sequence ID" value="NZ_FOUY01000024.1"/>
</dbReference>
<keyword evidence="2" id="KW-0472">Membrane</keyword>
<evidence type="ECO:0000256" key="2">
    <source>
        <dbReference type="SAM" id="Phobius"/>
    </source>
</evidence>
<organism evidence="3 4">
    <name type="scientific">Pseudonocardia ammonioxydans</name>
    <dbReference type="NCBI Taxonomy" id="260086"/>
    <lineage>
        <taxon>Bacteria</taxon>
        <taxon>Bacillati</taxon>
        <taxon>Actinomycetota</taxon>
        <taxon>Actinomycetes</taxon>
        <taxon>Pseudonocardiales</taxon>
        <taxon>Pseudonocardiaceae</taxon>
        <taxon>Pseudonocardia</taxon>
    </lineage>
</organism>
<accession>A0A1I5CWR9</accession>
<evidence type="ECO:0000256" key="1">
    <source>
        <dbReference type="SAM" id="MobiDB-lite"/>
    </source>
</evidence>
<evidence type="ECO:0000313" key="4">
    <source>
        <dbReference type="Proteomes" id="UP000199614"/>
    </source>
</evidence>
<reference evidence="3 4" key="1">
    <citation type="submission" date="2016-10" db="EMBL/GenBank/DDBJ databases">
        <authorList>
            <person name="de Groot N.N."/>
        </authorList>
    </citation>
    <scope>NUCLEOTIDE SEQUENCE [LARGE SCALE GENOMIC DNA]</scope>
    <source>
        <strain evidence="3 4">CGMCC 4.1877</strain>
    </source>
</reference>
<feature type="compositionally biased region" description="Low complexity" evidence="1">
    <location>
        <begin position="316"/>
        <end position="332"/>
    </location>
</feature>
<dbReference type="STRING" id="260086.SAMN05216207_102456"/>
<evidence type="ECO:0000313" key="3">
    <source>
        <dbReference type="EMBL" id="SFN91412.1"/>
    </source>
</evidence>